<reference evidence="15" key="1">
    <citation type="submission" date="2025-08" db="UniProtKB">
        <authorList>
            <consortium name="Ensembl"/>
        </authorList>
    </citation>
    <scope>IDENTIFICATION</scope>
</reference>
<evidence type="ECO:0000256" key="2">
    <source>
        <dbReference type="ARBA" id="ARBA00005064"/>
    </source>
</evidence>
<dbReference type="Pfam" id="PF00549">
    <property type="entry name" value="Ligase_CoA"/>
    <property type="match status" value="1"/>
</dbReference>
<evidence type="ECO:0000256" key="9">
    <source>
        <dbReference type="ARBA" id="ARBA00053833"/>
    </source>
</evidence>
<evidence type="ECO:0000313" key="15">
    <source>
        <dbReference type="Ensembl" id="ENSCATP00000022154.1"/>
    </source>
</evidence>
<dbReference type="UniPathway" id="UPA00223">
    <property type="reaction ID" value="UER00999"/>
</dbReference>
<dbReference type="InterPro" id="IPR013650">
    <property type="entry name" value="ATP-grasp_succ-CoA_synth-type"/>
</dbReference>
<dbReference type="PANTHER" id="PTHR11815:SF10">
    <property type="entry name" value="SUCCINATE--COA LIGASE [GDP-FORMING] SUBUNIT BETA, MITOCHONDRIAL"/>
    <property type="match status" value="1"/>
</dbReference>
<evidence type="ECO:0000256" key="4">
    <source>
        <dbReference type="ARBA" id="ARBA00022598"/>
    </source>
</evidence>
<dbReference type="InterPro" id="IPR016102">
    <property type="entry name" value="Succinyl-CoA_synth-like"/>
</dbReference>
<name>A0A2K5MAC8_CERAT</name>
<keyword evidence="4" id="KW-0436">Ligase</keyword>
<dbReference type="SUPFAM" id="SSF56059">
    <property type="entry name" value="Glutathione synthetase ATP-binding domain-like"/>
    <property type="match status" value="1"/>
</dbReference>
<keyword evidence="7" id="KW-0460">Magnesium</keyword>
<evidence type="ECO:0000256" key="10">
    <source>
        <dbReference type="ARBA" id="ARBA00063570"/>
    </source>
</evidence>
<keyword evidence="3" id="KW-0816">Tricarboxylic acid cycle</keyword>
<comment type="catalytic activity">
    <reaction evidence="8">
        <text>GTP + succinate + CoA = succinyl-CoA + GDP + phosphate</text>
        <dbReference type="Rhea" id="RHEA:22120"/>
        <dbReference type="ChEBI" id="CHEBI:30031"/>
        <dbReference type="ChEBI" id="CHEBI:37565"/>
        <dbReference type="ChEBI" id="CHEBI:43474"/>
        <dbReference type="ChEBI" id="CHEBI:57287"/>
        <dbReference type="ChEBI" id="CHEBI:57292"/>
        <dbReference type="ChEBI" id="CHEBI:58189"/>
        <dbReference type="EC" id="6.2.1.4"/>
    </reaction>
</comment>
<dbReference type="PIRSF" id="PIRSF001554">
    <property type="entry name" value="SucCS_beta"/>
    <property type="match status" value="1"/>
</dbReference>
<comment type="cofactor">
    <cofactor evidence="1">
        <name>Mg(2+)</name>
        <dbReference type="ChEBI" id="CHEBI:18420"/>
    </cofactor>
</comment>
<dbReference type="SUPFAM" id="SSF52210">
    <property type="entry name" value="Succinyl-CoA synthetase domains"/>
    <property type="match status" value="1"/>
</dbReference>
<accession>A0A2K5MAC8</accession>
<dbReference type="GO" id="GO:0006099">
    <property type="term" value="P:tricarboxylic acid cycle"/>
    <property type="evidence" value="ECO:0007669"/>
    <property type="project" value="UniProtKB-UniPathway"/>
</dbReference>
<dbReference type="GO" id="GO:0006104">
    <property type="term" value="P:succinyl-CoA metabolic process"/>
    <property type="evidence" value="ECO:0007669"/>
    <property type="project" value="TreeGrafter"/>
</dbReference>
<dbReference type="GO" id="GO:0004776">
    <property type="term" value="F:succinate-CoA ligase (GDP-forming) activity"/>
    <property type="evidence" value="ECO:0007669"/>
    <property type="project" value="UniProtKB-EC"/>
</dbReference>
<dbReference type="PROSITE" id="PS01217">
    <property type="entry name" value="SUCCINYL_COA_LIG_3"/>
    <property type="match status" value="1"/>
</dbReference>
<dbReference type="Gene3D" id="3.30.1490.20">
    <property type="entry name" value="ATP-grasp fold, A domain"/>
    <property type="match status" value="1"/>
</dbReference>
<dbReference type="InterPro" id="IPR005809">
    <property type="entry name" value="Succ_CoA_ligase-like_bsu"/>
</dbReference>
<dbReference type="NCBIfam" id="NF001913">
    <property type="entry name" value="PRK00696.1"/>
    <property type="match status" value="1"/>
</dbReference>
<evidence type="ECO:0000256" key="7">
    <source>
        <dbReference type="ARBA" id="ARBA00022842"/>
    </source>
</evidence>
<dbReference type="AlphaFoldDB" id="A0A2K5MAC8"/>
<evidence type="ECO:0000256" key="5">
    <source>
        <dbReference type="ARBA" id="ARBA00022723"/>
    </source>
</evidence>
<dbReference type="GeneTree" id="ENSGT00390000010170"/>
<proteinExistence type="predicted"/>
<dbReference type="InterPro" id="IPR013815">
    <property type="entry name" value="ATP_grasp_subdomain_1"/>
</dbReference>
<comment type="function">
    <text evidence="9">GTP-specific succinyl-CoA synthetase functions in the citric acid cycle (TCA), coupling the hydrolysis of succinyl-CoA to the synthesis of GTP and thus represents the only step of substrate-level phosphorylation in the TCA. The beta subunit provides nucleotide specificity of the enzyme and binds the substrate succinate, while the binding sites for coenzyme A and phosphate are found in the alpha subunit.</text>
</comment>
<dbReference type="FunFam" id="3.30.1490.20:FF:000004">
    <property type="entry name" value="Succinate--CoA ligase [ADP-forming] subunit beta, mitochondrial"/>
    <property type="match status" value="1"/>
</dbReference>
<dbReference type="PANTHER" id="PTHR11815">
    <property type="entry name" value="SUCCINYL-COA SYNTHETASE BETA CHAIN"/>
    <property type="match status" value="1"/>
</dbReference>
<evidence type="ECO:0000256" key="6">
    <source>
        <dbReference type="ARBA" id="ARBA00022741"/>
    </source>
</evidence>
<reference evidence="15" key="2">
    <citation type="submission" date="2025-09" db="UniProtKB">
        <authorList>
            <consortium name="Ensembl"/>
        </authorList>
    </citation>
    <scope>IDENTIFICATION</scope>
</reference>
<organism evidence="15 16">
    <name type="scientific">Cercocebus atys</name>
    <name type="common">Sooty mangabey</name>
    <name type="synonym">Cercocebus torquatus atys</name>
    <dbReference type="NCBI Taxonomy" id="9531"/>
    <lineage>
        <taxon>Eukaryota</taxon>
        <taxon>Metazoa</taxon>
        <taxon>Chordata</taxon>
        <taxon>Craniata</taxon>
        <taxon>Vertebrata</taxon>
        <taxon>Euteleostomi</taxon>
        <taxon>Mammalia</taxon>
        <taxon>Eutheria</taxon>
        <taxon>Euarchontoglires</taxon>
        <taxon>Primates</taxon>
        <taxon>Haplorrhini</taxon>
        <taxon>Catarrhini</taxon>
        <taxon>Cercopithecidae</taxon>
        <taxon>Cercopithecinae</taxon>
        <taxon>Cercocebus</taxon>
    </lineage>
</organism>
<dbReference type="InterPro" id="IPR017866">
    <property type="entry name" value="Succ-CoA_synthase_bsu_CS"/>
</dbReference>
<evidence type="ECO:0000256" key="1">
    <source>
        <dbReference type="ARBA" id="ARBA00001946"/>
    </source>
</evidence>
<feature type="domain" description="ATP-grasp fold succinyl-CoA synthetase-type" evidence="14">
    <location>
        <begin position="40"/>
        <end position="228"/>
    </location>
</feature>
<dbReference type="Gene3D" id="3.30.470.20">
    <property type="entry name" value="ATP-grasp fold, B domain"/>
    <property type="match status" value="1"/>
</dbReference>
<dbReference type="InterPro" id="IPR005811">
    <property type="entry name" value="SUCC_ACL_C"/>
</dbReference>
<sequence>MASPVAAQAGKLLRALALRSGFLVAGSQAVQLTSRRWLRLQEYQSKRLMSNNGVRVQRFFVADTVNEALEAAKRLNAKEIVLKAQILAGGRGKRVFNSGLKGGVHLTKDPKLAKQMIGYNLVTKQTPKEDVKVNKVMVAEAFDISRETYLAPPGGVDVEEVAASNPELIFKEQIDIFEGIKDSQAQRMAENLGFVGPLKSQAADQLTKLYNLFLKIGATQVEVNPFVVCFDAKINFDDNAEFRQKDIFAMDDKSENEPIENEAAKYDLKYIGLDGNIACFVKGAGLAMATCDIIFLNGGKPANFLDLGGGVKEAQVYQAFTLLTANPKVEAILVNIFGSIVNCAIIANGITKACWELELKVPLLVRLEGTNIQEAQKILNNSGLPITSAIDLEDAAKKAVATVAKK</sequence>
<evidence type="ECO:0000256" key="8">
    <source>
        <dbReference type="ARBA" id="ARBA00052879"/>
    </source>
</evidence>
<comment type="pathway">
    <text evidence="2">Carbohydrate metabolism; tricarboxylic acid cycle; succinate from succinyl-CoA (ligase route): step 1/1.</text>
</comment>
<dbReference type="Pfam" id="PF08442">
    <property type="entry name" value="ATP-grasp_2"/>
    <property type="match status" value="1"/>
</dbReference>
<evidence type="ECO:0000313" key="16">
    <source>
        <dbReference type="Proteomes" id="UP000233060"/>
    </source>
</evidence>
<dbReference type="GO" id="GO:0005524">
    <property type="term" value="F:ATP binding"/>
    <property type="evidence" value="ECO:0007669"/>
    <property type="project" value="InterPro"/>
</dbReference>
<dbReference type="EC" id="6.2.1.4" evidence="11"/>
<keyword evidence="16" id="KW-1185">Reference proteome</keyword>
<evidence type="ECO:0000256" key="12">
    <source>
        <dbReference type="ARBA" id="ARBA00082254"/>
    </source>
</evidence>
<feature type="domain" description="ATP-citrate synthase/succinyl-CoA ligase C-terminal" evidence="13">
    <location>
        <begin position="281"/>
        <end position="400"/>
    </location>
</feature>
<dbReference type="Proteomes" id="UP000233060">
    <property type="component" value="Unassembled WGS sequence"/>
</dbReference>
<dbReference type="FunFam" id="3.40.50.261:FF:000001">
    <property type="entry name" value="Succinate--CoA ligase [ADP-forming] subunit beta"/>
    <property type="match status" value="1"/>
</dbReference>
<dbReference type="GO" id="GO:0005739">
    <property type="term" value="C:mitochondrion"/>
    <property type="evidence" value="ECO:0007669"/>
    <property type="project" value="TreeGrafter"/>
</dbReference>
<protein>
    <recommendedName>
        <fullName evidence="11">succinate--CoA ligase (GDP-forming)</fullName>
        <ecNumber evidence="11">6.2.1.4</ecNumber>
    </recommendedName>
    <alternativeName>
        <fullName evidence="12">Succinyl-CoA synthetase beta chain</fullName>
    </alternativeName>
</protein>
<keyword evidence="5" id="KW-0479">Metal-binding</keyword>
<dbReference type="Gene3D" id="3.40.50.261">
    <property type="entry name" value="Succinyl-CoA synthetase domains"/>
    <property type="match status" value="1"/>
</dbReference>
<evidence type="ECO:0000259" key="14">
    <source>
        <dbReference type="Pfam" id="PF08442"/>
    </source>
</evidence>
<dbReference type="GO" id="GO:0042709">
    <property type="term" value="C:succinate-CoA ligase complex"/>
    <property type="evidence" value="ECO:0007669"/>
    <property type="project" value="TreeGrafter"/>
</dbReference>
<dbReference type="Ensembl" id="ENSCATT00000046360.1">
    <property type="protein sequence ID" value="ENSCATP00000022154.1"/>
    <property type="gene ID" value="ENSCATG00000034695.1"/>
</dbReference>
<evidence type="ECO:0000259" key="13">
    <source>
        <dbReference type="Pfam" id="PF00549"/>
    </source>
</evidence>
<evidence type="ECO:0000256" key="11">
    <source>
        <dbReference type="ARBA" id="ARBA00066724"/>
    </source>
</evidence>
<dbReference type="GO" id="GO:0046872">
    <property type="term" value="F:metal ion binding"/>
    <property type="evidence" value="ECO:0007669"/>
    <property type="project" value="UniProtKB-KW"/>
</dbReference>
<keyword evidence="6" id="KW-0547">Nucleotide-binding</keyword>
<dbReference type="FunFam" id="3.30.470.20:FF:000002">
    <property type="entry name" value="Succinate--CoA ligase [ADP-forming] subunit beta"/>
    <property type="match status" value="1"/>
</dbReference>
<evidence type="ECO:0000256" key="3">
    <source>
        <dbReference type="ARBA" id="ARBA00022532"/>
    </source>
</evidence>
<comment type="subunit">
    <text evidence="10">Heterodimer of an alpha and a beta subunit. The beta subunit determines specificity for GTP.</text>
</comment>